<comment type="cofactor">
    <cofactor evidence="1">
        <name>Ca(2+)</name>
        <dbReference type="ChEBI" id="CHEBI:29108"/>
    </cofactor>
</comment>
<keyword evidence="4 7" id="KW-0732">Signal</keyword>
<evidence type="ECO:0000256" key="5">
    <source>
        <dbReference type="ARBA" id="ARBA00022801"/>
    </source>
</evidence>
<evidence type="ECO:0000313" key="10">
    <source>
        <dbReference type="Proteomes" id="UP001556098"/>
    </source>
</evidence>
<dbReference type="Proteomes" id="UP001556098">
    <property type="component" value="Unassembled WGS sequence"/>
</dbReference>
<comment type="caution">
    <text evidence="9">The sequence shown here is derived from an EMBL/GenBank/DDBJ whole genome shotgun (WGS) entry which is preliminary data.</text>
</comment>
<evidence type="ECO:0000256" key="4">
    <source>
        <dbReference type="ARBA" id="ARBA00022729"/>
    </source>
</evidence>
<keyword evidence="3" id="KW-0479">Metal-binding</keyword>
<keyword evidence="10" id="KW-1185">Reference proteome</keyword>
<dbReference type="PANTHER" id="PTHR42693:SF42">
    <property type="entry name" value="ARYLSULFATASE G"/>
    <property type="match status" value="1"/>
</dbReference>
<keyword evidence="6" id="KW-0106">Calcium</keyword>
<dbReference type="PANTHER" id="PTHR42693">
    <property type="entry name" value="ARYLSULFATASE FAMILY MEMBER"/>
    <property type="match status" value="1"/>
</dbReference>
<dbReference type="Gene3D" id="3.40.720.10">
    <property type="entry name" value="Alkaline Phosphatase, subunit A"/>
    <property type="match status" value="1"/>
</dbReference>
<feature type="signal peptide" evidence="7">
    <location>
        <begin position="1"/>
        <end position="28"/>
    </location>
</feature>
<dbReference type="RefSeq" id="WP_367876179.1">
    <property type="nucleotide sequence ID" value="NZ_JBFNXX010000002.1"/>
</dbReference>
<dbReference type="SUPFAM" id="SSF53649">
    <property type="entry name" value="Alkaline phosphatase-like"/>
    <property type="match status" value="1"/>
</dbReference>
<dbReference type="Gene3D" id="3.30.1120.10">
    <property type="match status" value="1"/>
</dbReference>
<keyword evidence="5" id="KW-0378">Hydrolase</keyword>
<dbReference type="InterPro" id="IPR000917">
    <property type="entry name" value="Sulfatase_N"/>
</dbReference>
<dbReference type="EMBL" id="JBFNXX010000002">
    <property type="protein sequence ID" value="MEW9918472.1"/>
    <property type="molecule type" value="Genomic_DNA"/>
</dbReference>
<evidence type="ECO:0000259" key="8">
    <source>
        <dbReference type="Pfam" id="PF00884"/>
    </source>
</evidence>
<dbReference type="InterPro" id="IPR017850">
    <property type="entry name" value="Alkaline_phosphatase_core_sf"/>
</dbReference>
<feature type="chain" id="PRO_5046082972" evidence="7">
    <location>
        <begin position="29"/>
        <end position="474"/>
    </location>
</feature>
<accession>A0ABV3RHN6</accession>
<dbReference type="Pfam" id="PF00884">
    <property type="entry name" value="Sulfatase"/>
    <property type="match status" value="1"/>
</dbReference>
<evidence type="ECO:0000256" key="6">
    <source>
        <dbReference type="ARBA" id="ARBA00022837"/>
    </source>
</evidence>
<dbReference type="InterPro" id="IPR050738">
    <property type="entry name" value="Sulfatase"/>
</dbReference>
<evidence type="ECO:0000256" key="2">
    <source>
        <dbReference type="ARBA" id="ARBA00008779"/>
    </source>
</evidence>
<name>A0ABV3RHN6_9RHOB</name>
<evidence type="ECO:0000313" key="9">
    <source>
        <dbReference type="EMBL" id="MEW9918472.1"/>
    </source>
</evidence>
<evidence type="ECO:0000256" key="7">
    <source>
        <dbReference type="SAM" id="SignalP"/>
    </source>
</evidence>
<proteinExistence type="inferred from homology"/>
<feature type="domain" description="Sulfatase N-terminal" evidence="8">
    <location>
        <begin position="32"/>
        <end position="353"/>
    </location>
</feature>
<organism evidence="9 10">
    <name type="scientific">Sulfitobacter sediminis</name>
    <dbReference type="NCBI Taxonomy" id="3234186"/>
    <lineage>
        <taxon>Bacteria</taxon>
        <taxon>Pseudomonadati</taxon>
        <taxon>Pseudomonadota</taxon>
        <taxon>Alphaproteobacteria</taxon>
        <taxon>Rhodobacterales</taxon>
        <taxon>Roseobacteraceae</taxon>
        <taxon>Sulfitobacter</taxon>
    </lineage>
</organism>
<reference evidence="9 10" key="1">
    <citation type="submission" date="2024-07" db="EMBL/GenBank/DDBJ databases">
        <title>Marimonas sp.nov., isolated from tidal-flat sediment.</title>
        <authorList>
            <person name="Jayan J.N."/>
            <person name="Lee S.S."/>
        </authorList>
    </citation>
    <scope>NUCLEOTIDE SEQUENCE [LARGE SCALE GENOMIC DNA]</scope>
    <source>
        <strain evidence="9 10">MJW-29</strain>
    </source>
</reference>
<sequence length="474" mass="53220">MKFRKASLALRATIAIFSFLVIQTAAQAQDKPNVVIMMVDNLGWGEIGTYGGGLLRGAETPVLDALAEEGTKLLNFNVENQCTPSRSALMTGRHPIRSGTTRVVWGVLYGMVSWEVTMAELFSDAGYATGMFGKWHLGDVPGRFPTDQGFDEWYGVANTTDESWYREQLQYDPEVGVQPFVQEAVKGETPTTVAPYTVEKRRLIDSEVNERAIDFIERQANADKPFFAFIPYTQPHLPTLPHPDFEQITGNGHYADVLAEIDHRAGEILDTLDELGLRDDTIVIWTSDNGPEEARGWHGTAGFWRGQYFTALEGSMRTSFLVRWPGMIPAGRVSNEIVHITDLLPTLASIAGYEVPSDRIIDGIDQLDFFTGKQETSNREGFPIYVGDDIFAYKWRNWKVHFWQLDNMFSAAQKLNVPNVHNLLSDPKELYPDRTGETTWVLPPILKRVVAHQATLLQEPPIRLGTPDPYTPPE</sequence>
<protein>
    <submittedName>
        <fullName evidence="9">Arylsulfatase</fullName>
    </submittedName>
</protein>
<comment type="similarity">
    <text evidence="2">Belongs to the sulfatase family.</text>
</comment>
<dbReference type="CDD" id="cd16142">
    <property type="entry name" value="ARS_like"/>
    <property type="match status" value="1"/>
</dbReference>
<evidence type="ECO:0000256" key="3">
    <source>
        <dbReference type="ARBA" id="ARBA00022723"/>
    </source>
</evidence>
<evidence type="ECO:0000256" key="1">
    <source>
        <dbReference type="ARBA" id="ARBA00001913"/>
    </source>
</evidence>
<gene>
    <name evidence="9" type="ORF">AB2B41_02565</name>
</gene>